<dbReference type="SMART" id="SM00347">
    <property type="entry name" value="HTH_MARR"/>
    <property type="match status" value="1"/>
</dbReference>
<reference evidence="2 3" key="1">
    <citation type="submission" date="2019-05" db="EMBL/GenBank/DDBJ databases">
        <title>Draft genome sequence of Actinomadura sp. 14C53.</title>
        <authorList>
            <person name="Saricaoglu S."/>
            <person name="Isik K."/>
        </authorList>
    </citation>
    <scope>NUCLEOTIDE SEQUENCE [LARGE SCALE GENOMIC DNA]</scope>
    <source>
        <strain evidence="2 3">14C53</strain>
    </source>
</reference>
<dbReference type="Gene3D" id="1.10.10.10">
    <property type="entry name" value="Winged helix-like DNA-binding domain superfamily/Winged helix DNA-binding domain"/>
    <property type="match status" value="1"/>
</dbReference>
<dbReference type="OrthoDB" id="8635520at2"/>
<comment type="caution">
    <text evidence="2">The sequence shown here is derived from an EMBL/GenBank/DDBJ whole genome shotgun (WGS) entry which is preliminary data.</text>
</comment>
<dbReference type="GO" id="GO:0006950">
    <property type="term" value="P:response to stress"/>
    <property type="evidence" value="ECO:0007669"/>
    <property type="project" value="TreeGrafter"/>
</dbReference>
<evidence type="ECO:0000259" key="1">
    <source>
        <dbReference type="PROSITE" id="PS50995"/>
    </source>
</evidence>
<name>A0A5C4JGY4_9ACTN</name>
<protein>
    <submittedName>
        <fullName evidence="2">Winged helix-turn-helix transcriptional regulator</fullName>
    </submittedName>
</protein>
<dbReference type="Proteomes" id="UP000309174">
    <property type="component" value="Unassembled WGS sequence"/>
</dbReference>
<dbReference type="InterPro" id="IPR036390">
    <property type="entry name" value="WH_DNA-bd_sf"/>
</dbReference>
<gene>
    <name evidence="2" type="ORF">ETD83_08105</name>
</gene>
<dbReference type="GO" id="GO:0003700">
    <property type="term" value="F:DNA-binding transcription factor activity"/>
    <property type="evidence" value="ECO:0007669"/>
    <property type="project" value="InterPro"/>
</dbReference>
<dbReference type="InterPro" id="IPR036388">
    <property type="entry name" value="WH-like_DNA-bd_sf"/>
</dbReference>
<evidence type="ECO:0000313" key="2">
    <source>
        <dbReference type="EMBL" id="TMR04738.1"/>
    </source>
</evidence>
<sequence>MSEPRWLTEPEDRAWRGYRRMRALLDLQFTRDLARDSGLSEADYDVLSTLSETEGHRQQLNDLAAQILWSKSRLSHHITRMENRGLVAREDAPADRRGCFVVLTDAGLRAIVEAAPPHVESVRRHFIDLLTDDQIDTLAAIAQTVVTNLTEPDRPTP</sequence>
<keyword evidence="3" id="KW-1185">Reference proteome</keyword>
<dbReference type="SUPFAM" id="SSF46785">
    <property type="entry name" value="Winged helix' DNA-binding domain"/>
    <property type="match status" value="1"/>
</dbReference>
<dbReference type="PANTHER" id="PTHR33164">
    <property type="entry name" value="TRANSCRIPTIONAL REGULATOR, MARR FAMILY"/>
    <property type="match status" value="1"/>
</dbReference>
<accession>A0A5C4JGY4</accession>
<dbReference type="EMBL" id="VCKW01000029">
    <property type="protein sequence ID" value="TMR04738.1"/>
    <property type="molecule type" value="Genomic_DNA"/>
</dbReference>
<dbReference type="InterPro" id="IPR039422">
    <property type="entry name" value="MarR/SlyA-like"/>
</dbReference>
<feature type="domain" description="HTH marR-type" evidence="1">
    <location>
        <begin position="11"/>
        <end position="147"/>
    </location>
</feature>
<dbReference type="RefSeq" id="WP_138644445.1">
    <property type="nucleotide sequence ID" value="NZ_VCKW01000029.1"/>
</dbReference>
<proteinExistence type="predicted"/>
<dbReference type="AlphaFoldDB" id="A0A5C4JGY4"/>
<dbReference type="PANTHER" id="PTHR33164:SF99">
    <property type="entry name" value="MARR FAMILY REGULATORY PROTEIN"/>
    <property type="match status" value="1"/>
</dbReference>
<organism evidence="2 3">
    <name type="scientific">Actinomadura soli</name>
    <dbReference type="NCBI Taxonomy" id="2508997"/>
    <lineage>
        <taxon>Bacteria</taxon>
        <taxon>Bacillati</taxon>
        <taxon>Actinomycetota</taxon>
        <taxon>Actinomycetes</taxon>
        <taxon>Streptosporangiales</taxon>
        <taxon>Thermomonosporaceae</taxon>
        <taxon>Actinomadura</taxon>
    </lineage>
</organism>
<evidence type="ECO:0000313" key="3">
    <source>
        <dbReference type="Proteomes" id="UP000309174"/>
    </source>
</evidence>
<dbReference type="PROSITE" id="PS50995">
    <property type="entry name" value="HTH_MARR_2"/>
    <property type="match status" value="1"/>
</dbReference>
<dbReference type="Pfam" id="PF01047">
    <property type="entry name" value="MarR"/>
    <property type="match status" value="1"/>
</dbReference>
<dbReference type="InterPro" id="IPR000835">
    <property type="entry name" value="HTH_MarR-typ"/>
</dbReference>